<dbReference type="GO" id="GO:0046961">
    <property type="term" value="F:proton-transporting ATPase activity, rotational mechanism"/>
    <property type="evidence" value="ECO:0007669"/>
    <property type="project" value="UniProtKB-UniRule"/>
</dbReference>
<keyword evidence="8" id="KW-1185">Reference proteome</keyword>
<protein>
    <recommendedName>
        <fullName evidence="5">V-type proton ATPase subunit H</fullName>
    </recommendedName>
</protein>
<evidence type="ECO:0000256" key="5">
    <source>
        <dbReference type="PIRNR" id="PIRNR032184"/>
    </source>
</evidence>
<evidence type="ECO:0000256" key="2">
    <source>
        <dbReference type="ARBA" id="ARBA00022448"/>
    </source>
</evidence>
<gene>
    <name evidence="7" type="ORF">BDA99DRAFT_497929</name>
</gene>
<dbReference type="PANTHER" id="PTHR10698:SF0">
    <property type="entry name" value="V-TYPE PROTON ATPASE SUBUNIT H"/>
    <property type="match status" value="1"/>
</dbReference>
<evidence type="ECO:0000313" key="8">
    <source>
        <dbReference type="Proteomes" id="UP001209540"/>
    </source>
</evidence>
<organism evidence="7 8">
    <name type="scientific">Phascolomyces articulosus</name>
    <dbReference type="NCBI Taxonomy" id="60185"/>
    <lineage>
        <taxon>Eukaryota</taxon>
        <taxon>Fungi</taxon>
        <taxon>Fungi incertae sedis</taxon>
        <taxon>Mucoromycota</taxon>
        <taxon>Mucoromycotina</taxon>
        <taxon>Mucoromycetes</taxon>
        <taxon>Mucorales</taxon>
        <taxon>Lichtheimiaceae</taxon>
        <taxon>Phascolomyces</taxon>
    </lineage>
</organism>
<dbReference type="SUPFAM" id="SSF48371">
    <property type="entry name" value="ARM repeat"/>
    <property type="match status" value="1"/>
</dbReference>
<dbReference type="PANTHER" id="PTHR10698">
    <property type="entry name" value="V-TYPE PROTON ATPASE SUBUNIT H"/>
    <property type="match status" value="1"/>
</dbReference>
<feature type="domain" description="ATPase V1 complex subunit H C-terminal" evidence="6">
    <location>
        <begin position="355"/>
        <end position="466"/>
    </location>
</feature>
<keyword evidence="2 5" id="KW-0813">Transport</keyword>
<comment type="subunit">
    <text evidence="5">V-ATPase is a heteromultimeric enzyme made up of two complexes: the ATP-hydrolytic V1 complex and the proton translocation V0 complex.</text>
</comment>
<dbReference type="Pfam" id="PF11698">
    <property type="entry name" value="V-ATPase_H_C"/>
    <property type="match status" value="1"/>
</dbReference>
<evidence type="ECO:0000256" key="4">
    <source>
        <dbReference type="ARBA" id="ARBA00023065"/>
    </source>
</evidence>
<accession>A0AAD5KRU3</accession>
<proteinExistence type="inferred from homology"/>
<reference evidence="7" key="2">
    <citation type="submission" date="2023-02" db="EMBL/GenBank/DDBJ databases">
        <authorList>
            <consortium name="DOE Joint Genome Institute"/>
            <person name="Mondo S.J."/>
            <person name="Chang Y."/>
            <person name="Wang Y."/>
            <person name="Ahrendt S."/>
            <person name="Andreopoulos W."/>
            <person name="Barry K."/>
            <person name="Beard J."/>
            <person name="Benny G.L."/>
            <person name="Blankenship S."/>
            <person name="Bonito G."/>
            <person name="Cuomo C."/>
            <person name="Desiro A."/>
            <person name="Gervers K.A."/>
            <person name="Hundley H."/>
            <person name="Kuo A."/>
            <person name="LaButti K."/>
            <person name="Lang B.F."/>
            <person name="Lipzen A."/>
            <person name="O'Donnell K."/>
            <person name="Pangilinan J."/>
            <person name="Reynolds N."/>
            <person name="Sandor L."/>
            <person name="Smith M.W."/>
            <person name="Tsang A."/>
            <person name="Grigoriev I.V."/>
            <person name="Stajich J.E."/>
            <person name="Spatafora J.W."/>
        </authorList>
    </citation>
    <scope>NUCLEOTIDE SEQUENCE</scope>
    <source>
        <strain evidence="7">RSA 2281</strain>
    </source>
</reference>
<comment type="similarity">
    <text evidence="1 5">Belongs to the V-ATPase H subunit family.</text>
</comment>
<dbReference type="InterPro" id="IPR011987">
    <property type="entry name" value="ATPase_V1-cplx_hsu_C"/>
</dbReference>
<dbReference type="GO" id="GO:0000221">
    <property type="term" value="C:vacuolar proton-transporting V-type ATPase, V1 domain"/>
    <property type="evidence" value="ECO:0007669"/>
    <property type="project" value="UniProtKB-UniRule"/>
</dbReference>
<comment type="function">
    <text evidence="5">Subunit of the V1 complex of vacuolar(H+)-ATPase (V-ATPase), a multisubunit enzyme composed of a peripheral complex (V1) that hydrolyzes ATP and a membrane integral complex (V0) that translocates protons. V-ATPase is responsible for acidifying and maintaining the pH of intracellular compartments.</text>
</comment>
<dbReference type="GO" id="GO:0000329">
    <property type="term" value="C:fungal-type vacuole membrane"/>
    <property type="evidence" value="ECO:0007669"/>
    <property type="project" value="TreeGrafter"/>
</dbReference>
<name>A0AAD5KRU3_9FUNG</name>
<evidence type="ECO:0000313" key="7">
    <source>
        <dbReference type="EMBL" id="KAI9274571.1"/>
    </source>
</evidence>
<keyword evidence="3 5" id="KW-0375">Hydrogen ion transport</keyword>
<dbReference type="InterPro" id="IPR011989">
    <property type="entry name" value="ARM-like"/>
</dbReference>
<keyword evidence="4 5" id="KW-0406">Ion transport</keyword>
<dbReference type="InterPro" id="IPR004908">
    <property type="entry name" value="ATPase_V1-cplx_hsu"/>
</dbReference>
<dbReference type="Gene3D" id="1.25.40.150">
    <property type="entry name" value="V-type ATPase, subunit H, C-terminal domain"/>
    <property type="match status" value="1"/>
</dbReference>
<evidence type="ECO:0000256" key="3">
    <source>
        <dbReference type="ARBA" id="ARBA00022781"/>
    </source>
</evidence>
<dbReference type="PIRSF" id="PIRSF032184">
    <property type="entry name" value="ATPase_V1_H"/>
    <property type="match status" value="1"/>
</dbReference>
<dbReference type="Pfam" id="PF03224">
    <property type="entry name" value="V-ATPase_H_N"/>
    <property type="match status" value="1"/>
</dbReference>
<evidence type="ECO:0000259" key="6">
    <source>
        <dbReference type="Pfam" id="PF11698"/>
    </source>
</evidence>
<sequence>MLSAEAPLVDTTLPDSPAVVEVQTPHVDTATSSLIEDVTLTIIAHPYLDELVDKIRQEPIPWQGYERAGLINSDEVAMIEHVENKSPEEITNIMSEHGLYYAGMYLDLMHKLARVDAVQKVLVMIQDMLHEHDERILLFHQASINRPGYPFGPFHKALRINDEFIGIQSSKLLALLVCSTKTPDIDIDDFFQWMTFQLQSRNSSLIELNIQILDALFHIPSYRTSFWNTLHAMDSFINVLKKGHSNPQVIYETVFALWLLTFDQEIATNLNRKYDVIPTLVEVAKTAVKEKIIRVVVSIFKNLIEKAPRANLSAMLVAKLLPFAEHLSTRKWSDKEVVDDIEYIIQELQNNFQSLTTFEVYASELETGKLEWSPPHQSENFWQKNTIRLNEQEHRLLKMLARLLSSNQSEILAIACHDLGQYAKYGGSDGKKYLHDLGAKQRVMELMTHEDPDVRYHALSATQKYFAMSS</sequence>
<dbReference type="AlphaFoldDB" id="A0AAD5KRU3"/>
<dbReference type="EMBL" id="JAIXMP010000004">
    <property type="protein sequence ID" value="KAI9274571.1"/>
    <property type="molecule type" value="Genomic_DNA"/>
</dbReference>
<reference evidence="7" key="1">
    <citation type="journal article" date="2022" name="IScience">
        <title>Evolution of zygomycete secretomes and the origins of terrestrial fungal ecologies.</title>
        <authorList>
            <person name="Chang Y."/>
            <person name="Wang Y."/>
            <person name="Mondo S."/>
            <person name="Ahrendt S."/>
            <person name="Andreopoulos W."/>
            <person name="Barry K."/>
            <person name="Beard J."/>
            <person name="Benny G.L."/>
            <person name="Blankenship S."/>
            <person name="Bonito G."/>
            <person name="Cuomo C."/>
            <person name="Desiro A."/>
            <person name="Gervers K.A."/>
            <person name="Hundley H."/>
            <person name="Kuo A."/>
            <person name="LaButti K."/>
            <person name="Lang B.F."/>
            <person name="Lipzen A."/>
            <person name="O'Donnell K."/>
            <person name="Pangilinan J."/>
            <person name="Reynolds N."/>
            <person name="Sandor L."/>
            <person name="Smith M.E."/>
            <person name="Tsang A."/>
            <person name="Grigoriev I.V."/>
            <person name="Stajich J.E."/>
            <person name="Spatafora J.W."/>
        </authorList>
    </citation>
    <scope>NUCLEOTIDE SEQUENCE</scope>
    <source>
        <strain evidence="7">RSA 2281</strain>
    </source>
</reference>
<dbReference type="InterPro" id="IPR038497">
    <property type="entry name" value="ATPase_V1-cplx_hsu_C_sf"/>
</dbReference>
<dbReference type="Gene3D" id="1.25.10.10">
    <property type="entry name" value="Leucine-rich Repeat Variant"/>
    <property type="match status" value="1"/>
</dbReference>
<dbReference type="InterPro" id="IPR016024">
    <property type="entry name" value="ARM-type_fold"/>
</dbReference>
<evidence type="ECO:0000256" key="1">
    <source>
        <dbReference type="ARBA" id="ARBA00008613"/>
    </source>
</evidence>
<dbReference type="Proteomes" id="UP001209540">
    <property type="component" value="Unassembled WGS sequence"/>
</dbReference>
<comment type="caution">
    <text evidence="7">The sequence shown here is derived from an EMBL/GenBank/DDBJ whole genome shotgun (WGS) entry which is preliminary data.</text>
</comment>